<dbReference type="Proteomes" id="UP000051757">
    <property type="component" value="Unassembled WGS sequence"/>
</dbReference>
<sequence>MFSVMVTLAELPEGYTTEQSASILARLEPAIERMDRDLQRLSDAQDAFAKSEKIQLTTRDPTNR</sequence>
<evidence type="ECO:0000313" key="1">
    <source>
        <dbReference type="EMBL" id="KRG47570.1"/>
    </source>
</evidence>
<organism evidence="1 2">
    <name type="scientific">Stenotrophomonas beteli</name>
    <dbReference type="NCBI Taxonomy" id="3384461"/>
    <lineage>
        <taxon>Bacteria</taxon>
        <taxon>Pseudomonadati</taxon>
        <taxon>Pseudomonadota</taxon>
        <taxon>Gammaproteobacteria</taxon>
        <taxon>Lysobacterales</taxon>
        <taxon>Lysobacteraceae</taxon>
        <taxon>Stenotrophomonas</taxon>
        <taxon>Stenotrophomonas maltophilia group</taxon>
    </lineage>
</organism>
<name>A0A0R0AYR4_9GAMM</name>
<gene>
    <name evidence="1" type="ORF">ARC23_03130</name>
</gene>
<proteinExistence type="predicted"/>
<keyword evidence="2" id="KW-1185">Reference proteome</keyword>
<evidence type="ECO:0000313" key="2">
    <source>
        <dbReference type="Proteomes" id="UP000051757"/>
    </source>
</evidence>
<dbReference type="EMBL" id="LLXV01000077">
    <property type="protein sequence ID" value="KRG47570.1"/>
    <property type="molecule type" value="Genomic_DNA"/>
</dbReference>
<protein>
    <submittedName>
        <fullName evidence="1">Uncharacterized protein</fullName>
    </submittedName>
</protein>
<dbReference type="AlphaFoldDB" id="A0A0R0AYR4"/>
<accession>A0A0R0AYR4</accession>
<comment type="caution">
    <text evidence="1">The sequence shown here is derived from an EMBL/GenBank/DDBJ whole genome shotgun (WGS) entry which is preliminary data.</text>
</comment>
<reference evidence="1 2" key="1">
    <citation type="journal article" date="2016" name="Front. Microbiol.">
        <title>Genome Sequence of Type Strains of Genus Stenotrophomonas.</title>
        <authorList>
            <person name="Patil P.P."/>
            <person name="Midha S."/>
            <person name="Kumar S."/>
            <person name="Patil P.B."/>
        </authorList>
    </citation>
    <scope>NUCLEOTIDE SEQUENCE [LARGE SCALE GENOMIC DNA]</scope>
    <source>
        <strain evidence="1 2">LMG 978</strain>
    </source>
</reference>